<dbReference type="Proteomes" id="UP000032545">
    <property type="component" value="Unassembled WGS sequence"/>
</dbReference>
<keyword evidence="2" id="KW-0378">Hydrolase</keyword>
<reference evidence="3" key="1">
    <citation type="submission" date="2015-02" db="EMBL/GenBank/DDBJ databases">
        <title>Draft Genome of Frankia sp. CpI1-S.</title>
        <authorList>
            <person name="Oshone R.T."/>
            <person name="Ngom M."/>
            <person name="Ghodhbane-Gtari F."/>
            <person name="Gtari M."/>
            <person name="Morris K."/>
            <person name="Thomas K."/>
            <person name="Sen A."/>
            <person name="Tisa L.S."/>
        </authorList>
    </citation>
    <scope>NUCLEOTIDE SEQUENCE [LARGE SCALE GENOMIC DNA]</scope>
    <source>
        <strain evidence="3">CpI1-S</strain>
    </source>
</reference>
<dbReference type="PANTHER" id="PTHR46623">
    <property type="entry name" value="CARBOXYMETHYLENEBUTENOLIDASE-RELATED"/>
    <property type="match status" value="1"/>
</dbReference>
<feature type="domain" description="Dienelactone hydrolase" evidence="1">
    <location>
        <begin position="17"/>
        <end position="235"/>
    </location>
</feature>
<organism evidence="2 3">
    <name type="scientific">Frankia torreyi</name>
    <dbReference type="NCBI Taxonomy" id="1856"/>
    <lineage>
        <taxon>Bacteria</taxon>
        <taxon>Bacillati</taxon>
        <taxon>Actinomycetota</taxon>
        <taxon>Actinomycetes</taxon>
        <taxon>Frankiales</taxon>
        <taxon>Frankiaceae</taxon>
        <taxon>Frankia</taxon>
    </lineage>
</organism>
<dbReference type="RefSeq" id="WP_044885118.1">
    <property type="nucleotide sequence ID" value="NZ_JYFN01000015.1"/>
</dbReference>
<dbReference type="Pfam" id="PF01738">
    <property type="entry name" value="DLH"/>
    <property type="match status" value="1"/>
</dbReference>
<evidence type="ECO:0000259" key="1">
    <source>
        <dbReference type="Pfam" id="PF01738"/>
    </source>
</evidence>
<evidence type="ECO:0000313" key="2">
    <source>
        <dbReference type="EMBL" id="KJE23262.1"/>
    </source>
</evidence>
<protein>
    <submittedName>
        <fullName evidence="2">Dienelactone hydrolase-like enzyme</fullName>
        <ecNumber evidence="2">3.1.1.45</ecNumber>
    </submittedName>
</protein>
<dbReference type="EC" id="3.1.1.45" evidence="2"/>
<reference evidence="2 3" key="2">
    <citation type="journal article" date="2016" name="Genome Announc.">
        <title>Permanent Draft Genome Sequences for Two Variants of Frankia sp. Strain CpI1, the First Frankia Strain Isolated from Root Nodules of Comptonia peregrina.</title>
        <authorList>
            <person name="Oshone R."/>
            <person name="Hurst S.G.IV."/>
            <person name="Abebe-Akele F."/>
            <person name="Simpson S."/>
            <person name="Morris K."/>
            <person name="Thomas W.K."/>
            <person name="Tisa L.S."/>
        </authorList>
    </citation>
    <scope>NUCLEOTIDE SEQUENCE [LARGE SCALE GENOMIC DNA]</scope>
    <source>
        <strain evidence="3">CpI1-S</strain>
    </source>
</reference>
<dbReference type="AlphaFoldDB" id="A0A0D8BIP8"/>
<proteinExistence type="predicted"/>
<dbReference type="SUPFAM" id="SSF53474">
    <property type="entry name" value="alpha/beta-Hydrolases"/>
    <property type="match status" value="1"/>
</dbReference>
<evidence type="ECO:0000313" key="3">
    <source>
        <dbReference type="Proteomes" id="UP000032545"/>
    </source>
</evidence>
<gene>
    <name evidence="2" type="ORF">FF36_02465</name>
</gene>
<dbReference type="PANTHER" id="PTHR46623:SF6">
    <property type="entry name" value="ALPHA_BETA-HYDROLASES SUPERFAMILY PROTEIN"/>
    <property type="match status" value="1"/>
</dbReference>
<dbReference type="PATRIC" id="fig|1502723.3.peg.1540"/>
<dbReference type="EMBL" id="JYFN01000015">
    <property type="protein sequence ID" value="KJE23262.1"/>
    <property type="molecule type" value="Genomic_DNA"/>
</dbReference>
<dbReference type="OrthoDB" id="3208682at2"/>
<dbReference type="InterPro" id="IPR002925">
    <property type="entry name" value="Dienelactn_hydro"/>
</dbReference>
<sequence length="238" mass="25132">MTEETVVLPTADGPAPATLAEPDGPARGGVVVLHEAFGLTEHVRGLCGRFARAGWRAIAPDLFHRVGSPVFDYDDIASAVKVVEDLDGTDLLDDVDAALAVLAEEGTALDRCAVVGFCLGGSIAFQAAVARPFGAAVTFYGGGIRTRRFGEPSPLEIAGRLQAPWLGLYGDQDPSIPFEDVEALRAAAAEAPVPTEIIRYPEAGHGFHNDARPASHHPASARDGWSRTLTWFDSHLPG</sequence>
<dbReference type="Gene3D" id="3.40.50.1820">
    <property type="entry name" value="alpha/beta hydrolase"/>
    <property type="match status" value="1"/>
</dbReference>
<keyword evidence="3" id="KW-1185">Reference proteome</keyword>
<dbReference type="GO" id="GO:0008806">
    <property type="term" value="F:carboxymethylenebutenolidase activity"/>
    <property type="evidence" value="ECO:0007669"/>
    <property type="project" value="UniProtKB-EC"/>
</dbReference>
<dbReference type="InterPro" id="IPR029058">
    <property type="entry name" value="AB_hydrolase_fold"/>
</dbReference>
<comment type="caution">
    <text evidence="2">The sequence shown here is derived from an EMBL/GenBank/DDBJ whole genome shotgun (WGS) entry which is preliminary data.</text>
</comment>
<accession>A0A0D8BIP8</accession>
<dbReference type="InterPro" id="IPR051049">
    <property type="entry name" value="Dienelactone_hydrolase-like"/>
</dbReference>
<name>A0A0D8BIP8_9ACTN</name>